<keyword evidence="2" id="KW-1185">Reference proteome</keyword>
<gene>
    <name evidence="1" type="ORF">EYF80_037553</name>
</gene>
<evidence type="ECO:0000313" key="2">
    <source>
        <dbReference type="Proteomes" id="UP000314294"/>
    </source>
</evidence>
<name>A0A4Z2GFS0_9TELE</name>
<dbReference type="Proteomes" id="UP000314294">
    <property type="component" value="Unassembled WGS sequence"/>
</dbReference>
<accession>A0A4Z2GFS0</accession>
<protein>
    <submittedName>
        <fullName evidence="1">Uncharacterized protein</fullName>
    </submittedName>
</protein>
<organism evidence="1 2">
    <name type="scientific">Liparis tanakae</name>
    <name type="common">Tanaka's snailfish</name>
    <dbReference type="NCBI Taxonomy" id="230148"/>
    <lineage>
        <taxon>Eukaryota</taxon>
        <taxon>Metazoa</taxon>
        <taxon>Chordata</taxon>
        <taxon>Craniata</taxon>
        <taxon>Vertebrata</taxon>
        <taxon>Euteleostomi</taxon>
        <taxon>Actinopterygii</taxon>
        <taxon>Neopterygii</taxon>
        <taxon>Teleostei</taxon>
        <taxon>Neoteleostei</taxon>
        <taxon>Acanthomorphata</taxon>
        <taxon>Eupercaria</taxon>
        <taxon>Perciformes</taxon>
        <taxon>Cottioidei</taxon>
        <taxon>Cottales</taxon>
        <taxon>Liparidae</taxon>
        <taxon>Liparis</taxon>
    </lineage>
</organism>
<reference evidence="1 2" key="1">
    <citation type="submission" date="2019-03" db="EMBL/GenBank/DDBJ databases">
        <title>First draft genome of Liparis tanakae, snailfish: a comprehensive survey of snailfish specific genes.</title>
        <authorList>
            <person name="Kim W."/>
            <person name="Song I."/>
            <person name="Jeong J.-H."/>
            <person name="Kim D."/>
            <person name="Kim S."/>
            <person name="Ryu S."/>
            <person name="Song J.Y."/>
            <person name="Lee S.K."/>
        </authorList>
    </citation>
    <scope>NUCLEOTIDE SEQUENCE [LARGE SCALE GENOMIC DNA]</scope>
    <source>
        <tissue evidence="1">Muscle</tissue>
    </source>
</reference>
<comment type="caution">
    <text evidence="1">The sequence shown here is derived from an EMBL/GenBank/DDBJ whole genome shotgun (WGS) entry which is preliminary data.</text>
</comment>
<evidence type="ECO:0000313" key="1">
    <source>
        <dbReference type="EMBL" id="TNN52249.1"/>
    </source>
</evidence>
<proteinExistence type="predicted"/>
<dbReference type="EMBL" id="SRLO01000554">
    <property type="protein sequence ID" value="TNN52249.1"/>
    <property type="molecule type" value="Genomic_DNA"/>
</dbReference>
<sequence>MPALSLPLLHQQRSSNVFPTKGDGKCTDMSWPRCPHREGIKRSLEFCCEVELQALANPPCKIQ</sequence>
<dbReference type="AlphaFoldDB" id="A0A4Z2GFS0"/>